<evidence type="ECO:0000313" key="1">
    <source>
        <dbReference type="EMBL" id="MEX8193342.1"/>
    </source>
</evidence>
<accession>A0ABV3ZUQ6</accession>
<comment type="caution">
    <text evidence="1">The sequence shown here is derived from an EMBL/GenBank/DDBJ whole genome shotgun (WGS) entry which is preliminary data.</text>
</comment>
<dbReference type="RefSeq" id="WP_369338540.1">
    <property type="nucleotide sequence ID" value="NZ_JBFYGN010000010.1"/>
</dbReference>
<proteinExistence type="predicted"/>
<organism evidence="1 2">
    <name type="scientific">Comamonas guangdongensis</name>
    <dbReference type="NCBI Taxonomy" id="510515"/>
    <lineage>
        <taxon>Bacteria</taxon>
        <taxon>Pseudomonadati</taxon>
        <taxon>Pseudomonadota</taxon>
        <taxon>Betaproteobacteria</taxon>
        <taxon>Burkholderiales</taxon>
        <taxon>Comamonadaceae</taxon>
        <taxon>Comamonas</taxon>
    </lineage>
</organism>
<gene>
    <name evidence="1" type="ORF">AB6724_10865</name>
</gene>
<evidence type="ECO:0000313" key="2">
    <source>
        <dbReference type="Proteomes" id="UP001561046"/>
    </source>
</evidence>
<keyword evidence="2" id="KW-1185">Reference proteome</keyword>
<name>A0ABV3ZUQ6_9BURK</name>
<sequence length="105" mass="11454">MTRQPLHIALRAALLSRNVHQVRILLATYGLPAFSGAVAACSPRIAADALSLLSSDDRNAVLRHLPRPMCDSLRPLGIALRPSPPVRHLNWGLLAWRDTGPHARS</sequence>
<protein>
    <submittedName>
        <fullName evidence="1">Uncharacterized protein</fullName>
    </submittedName>
</protein>
<dbReference type="Proteomes" id="UP001561046">
    <property type="component" value="Unassembled WGS sequence"/>
</dbReference>
<dbReference type="EMBL" id="JBFYGN010000010">
    <property type="protein sequence ID" value="MEX8193342.1"/>
    <property type="molecule type" value="Genomic_DNA"/>
</dbReference>
<reference evidence="1 2" key="1">
    <citation type="journal article" date="2013" name="Int. J. Syst. Evol. Microbiol.">
        <title>Comamonas guangdongensis sp. nov., isolated from subterranean forest sediment, and emended description of the genus Comamonas.</title>
        <authorList>
            <person name="Zhang J."/>
            <person name="Wang Y."/>
            <person name="Zhou S."/>
            <person name="Wu C."/>
            <person name="He J."/>
            <person name="Li F."/>
        </authorList>
    </citation>
    <scope>NUCLEOTIDE SEQUENCE [LARGE SCALE GENOMIC DNA]</scope>
    <source>
        <strain evidence="1 2">CCTCC AB2011133</strain>
    </source>
</reference>